<feature type="compositionally biased region" description="Basic and acidic residues" evidence="3">
    <location>
        <begin position="60"/>
        <end position="74"/>
    </location>
</feature>
<protein>
    <submittedName>
        <fullName evidence="6">Polysaccharide deacetylase</fullName>
    </submittedName>
</protein>
<keyword evidence="4" id="KW-1133">Transmembrane helix</keyword>
<name>A0A133N044_FINMA</name>
<dbReference type="GO" id="GO:0005975">
    <property type="term" value="P:carbohydrate metabolic process"/>
    <property type="evidence" value="ECO:0007669"/>
    <property type="project" value="InterPro"/>
</dbReference>
<keyword evidence="2" id="KW-0378">Hydrolase</keyword>
<accession>A0A133N044</accession>
<keyword evidence="1" id="KW-0479">Metal-binding</keyword>
<gene>
    <name evidence="6" type="ORF">B9N56_06055</name>
    <name evidence="7" type="ORF">FOC70_08595</name>
</gene>
<feature type="domain" description="NodB homology" evidence="5">
    <location>
        <begin position="115"/>
        <end position="316"/>
    </location>
</feature>
<dbReference type="Proteomes" id="UP000502899">
    <property type="component" value="Chromosome"/>
</dbReference>
<dbReference type="PROSITE" id="PS51677">
    <property type="entry name" value="NODB"/>
    <property type="match status" value="1"/>
</dbReference>
<evidence type="ECO:0000313" key="9">
    <source>
        <dbReference type="Proteomes" id="UP000502899"/>
    </source>
</evidence>
<sequence>MREEREARRKRKRRKKIINSIVLLVFVLAVGSFIAVKVANSEQSLNPKVAESSSKKSSKKTADKKEEQKPDPNKLIKGSNHILKADSYAYDAKKISQFIRPTKSEGYVKNTDNKKICFLTFDDGPNHSITPQVLDILKKENVPATFFVVGKHVSQDTKDILERQINEGHAIALHSFEHDYSKLYPGRVANADRIKKEAEMAQKALQDVLGPDFKTSVWRYPGGHMSWKQLKPGDEALESLGIHWIDWNSLVGDAEPKSRRPTTVEGMVEFANTSLTYQAEQDLVVVLCHDAPGKQLTVDSLPAIIKNFKDKGYEFGILK</sequence>
<dbReference type="Proteomes" id="UP000215361">
    <property type="component" value="Unassembled WGS sequence"/>
</dbReference>
<evidence type="ECO:0000256" key="4">
    <source>
        <dbReference type="SAM" id="Phobius"/>
    </source>
</evidence>
<keyword evidence="4" id="KW-0812">Transmembrane</keyword>
<evidence type="ECO:0000313" key="8">
    <source>
        <dbReference type="Proteomes" id="UP000215361"/>
    </source>
</evidence>
<feature type="region of interest" description="Disordered" evidence="3">
    <location>
        <begin position="45"/>
        <end position="77"/>
    </location>
</feature>
<dbReference type="InterPro" id="IPR002509">
    <property type="entry name" value="NODB_dom"/>
</dbReference>
<dbReference type="SUPFAM" id="SSF88713">
    <property type="entry name" value="Glycoside hydrolase/deacetylase"/>
    <property type="match status" value="1"/>
</dbReference>
<feature type="transmembrane region" description="Helical" evidence="4">
    <location>
        <begin position="21"/>
        <end position="39"/>
    </location>
</feature>
<dbReference type="Gene3D" id="3.20.20.370">
    <property type="entry name" value="Glycoside hydrolase/deacetylase"/>
    <property type="match status" value="1"/>
</dbReference>
<dbReference type="RefSeq" id="WP_002837324.1">
    <property type="nucleotide sequence ID" value="NZ_CAMPWK010000022.1"/>
</dbReference>
<proteinExistence type="predicted"/>
<dbReference type="GO" id="GO:0016020">
    <property type="term" value="C:membrane"/>
    <property type="evidence" value="ECO:0007669"/>
    <property type="project" value="TreeGrafter"/>
</dbReference>
<organism evidence="6 8">
    <name type="scientific">Finegoldia magna</name>
    <name type="common">Peptostreptococcus magnus</name>
    <dbReference type="NCBI Taxonomy" id="1260"/>
    <lineage>
        <taxon>Bacteria</taxon>
        <taxon>Bacillati</taxon>
        <taxon>Bacillota</taxon>
        <taxon>Tissierellia</taxon>
        <taxon>Tissierellales</taxon>
        <taxon>Peptoniphilaceae</taxon>
        <taxon>Finegoldia</taxon>
    </lineage>
</organism>
<dbReference type="AlphaFoldDB" id="A0A133N044"/>
<reference evidence="8" key="2">
    <citation type="submission" date="2017-04" db="EMBL/GenBank/DDBJ databases">
        <title>Finegoldia magna isolated from orthopedic joint implant-associated infections.</title>
        <authorList>
            <person name="Bjorklund S."/>
            <person name="Bruggemann H."/>
            <person name="Jensen A."/>
            <person name="Hellmark B."/>
            <person name="Soderquist B."/>
        </authorList>
    </citation>
    <scope>NUCLEOTIDE SEQUENCE [LARGE SCALE GENOMIC DNA]</scope>
    <source>
        <strain evidence="8">08T492</strain>
    </source>
</reference>
<dbReference type="InterPro" id="IPR050248">
    <property type="entry name" value="Polysacc_deacetylase_ArnD"/>
</dbReference>
<evidence type="ECO:0000256" key="1">
    <source>
        <dbReference type="ARBA" id="ARBA00022723"/>
    </source>
</evidence>
<dbReference type="Pfam" id="PF01522">
    <property type="entry name" value="Polysacc_deac_1"/>
    <property type="match status" value="1"/>
</dbReference>
<dbReference type="PANTHER" id="PTHR10587:SF133">
    <property type="entry name" value="CHITIN DEACETYLASE 1-RELATED"/>
    <property type="match status" value="1"/>
</dbReference>
<reference evidence="7 9" key="3">
    <citation type="submission" date="2020-05" db="EMBL/GenBank/DDBJ databases">
        <title>FDA dAtabase for Regulatory Grade micrObial Sequences (FDA-ARGOS): Supporting development and validation of Infectious Disease Dx tests.</title>
        <authorList>
            <person name="Pederson C."/>
            <person name="Tallon L."/>
            <person name="Sadzewicz L."/>
            <person name="Zhao X."/>
            <person name="Vavikolanu K."/>
            <person name="Mehta A."/>
            <person name="Aluvathingal J."/>
            <person name="Nadendla S."/>
            <person name="Myers T."/>
            <person name="Yan Y."/>
            <person name="Sichtig H."/>
        </authorList>
    </citation>
    <scope>NUCLEOTIDE SEQUENCE [LARGE SCALE GENOMIC DNA]</scope>
    <source>
        <strain evidence="7 9">FDAARGOS_764</strain>
    </source>
</reference>
<evidence type="ECO:0000256" key="2">
    <source>
        <dbReference type="ARBA" id="ARBA00022801"/>
    </source>
</evidence>
<dbReference type="GO" id="GO:0016810">
    <property type="term" value="F:hydrolase activity, acting on carbon-nitrogen (but not peptide) bonds"/>
    <property type="evidence" value="ECO:0007669"/>
    <property type="project" value="InterPro"/>
</dbReference>
<dbReference type="EMBL" id="CP054000">
    <property type="protein sequence ID" value="QKH80405.1"/>
    <property type="molecule type" value="Genomic_DNA"/>
</dbReference>
<evidence type="ECO:0000259" key="5">
    <source>
        <dbReference type="PROSITE" id="PS51677"/>
    </source>
</evidence>
<keyword evidence="4" id="KW-0472">Membrane</keyword>
<dbReference type="InterPro" id="IPR011330">
    <property type="entry name" value="Glyco_hydro/deAcase_b/a-brl"/>
</dbReference>
<reference evidence="6" key="1">
    <citation type="journal article" date="2017" name="J. Clin. Microbiol.">
        <title>Finegoldia magna Isolated from Orthopedic Joint Implant-Associated Infections.</title>
        <authorList>
            <person name="Soderquist B."/>
            <person name="Bjorklund S."/>
            <person name="Hellmark B."/>
            <person name="Jensen A."/>
            <person name="Bruggemann H."/>
        </authorList>
    </citation>
    <scope>NUCLEOTIDE SEQUENCE</scope>
    <source>
        <strain evidence="6">08T492</strain>
    </source>
</reference>
<dbReference type="PANTHER" id="PTHR10587">
    <property type="entry name" value="GLYCOSYL TRANSFERASE-RELATED"/>
    <property type="match status" value="1"/>
</dbReference>
<dbReference type="EMBL" id="NDYI01000017">
    <property type="protein sequence ID" value="OXZ37260.1"/>
    <property type="molecule type" value="Genomic_DNA"/>
</dbReference>
<evidence type="ECO:0000313" key="6">
    <source>
        <dbReference type="EMBL" id="OXZ37260.1"/>
    </source>
</evidence>
<dbReference type="GO" id="GO:0046872">
    <property type="term" value="F:metal ion binding"/>
    <property type="evidence" value="ECO:0007669"/>
    <property type="project" value="UniProtKB-KW"/>
</dbReference>
<dbReference type="CDD" id="cd10944">
    <property type="entry name" value="CE4_SmPgdA_like"/>
    <property type="match status" value="1"/>
</dbReference>
<evidence type="ECO:0000256" key="3">
    <source>
        <dbReference type="SAM" id="MobiDB-lite"/>
    </source>
</evidence>
<evidence type="ECO:0000313" key="7">
    <source>
        <dbReference type="EMBL" id="QKH80405.1"/>
    </source>
</evidence>